<evidence type="ECO:0008006" key="3">
    <source>
        <dbReference type="Google" id="ProtNLM"/>
    </source>
</evidence>
<organism evidence="1 2">
    <name type="scientific">Paracidovorax wautersii</name>
    <dbReference type="NCBI Taxonomy" id="1177982"/>
    <lineage>
        <taxon>Bacteria</taxon>
        <taxon>Pseudomonadati</taxon>
        <taxon>Pseudomonadota</taxon>
        <taxon>Betaproteobacteria</taxon>
        <taxon>Burkholderiales</taxon>
        <taxon>Comamonadaceae</taxon>
        <taxon>Paracidovorax</taxon>
    </lineage>
</organism>
<accession>A0A7V8FLF1</accession>
<comment type="caution">
    <text evidence="1">The sequence shown here is derived from an EMBL/GenBank/DDBJ whole genome shotgun (WGS) entry which is preliminary data.</text>
</comment>
<proteinExistence type="predicted"/>
<protein>
    <recommendedName>
        <fullName evidence="3">LemA protein</fullName>
    </recommendedName>
</protein>
<evidence type="ECO:0000313" key="1">
    <source>
        <dbReference type="EMBL" id="KAF1019051.1"/>
    </source>
</evidence>
<dbReference type="SUPFAM" id="SSF140478">
    <property type="entry name" value="LemA-like"/>
    <property type="match status" value="1"/>
</dbReference>
<gene>
    <name evidence="1" type="ORF">GAK30_03343</name>
</gene>
<dbReference type="EMBL" id="WNDQ01000066">
    <property type="protein sequence ID" value="KAF1019051.1"/>
    <property type="molecule type" value="Genomic_DNA"/>
</dbReference>
<dbReference type="Gene3D" id="1.20.1440.20">
    <property type="entry name" value="LemA-like domain"/>
    <property type="match status" value="1"/>
</dbReference>
<evidence type="ECO:0000313" key="2">
    <source>
        <dbReference type="Proteomes" id="UP000461670"/>
    </source>
</evidence>
<sequence length="240" mass="24449">MTIWIAVIAVVIVICWATGAHSRLARLRAAVVASFAPVGETAQRLSSVIHAALDWQPVAAEGAAGDAAVLALAEDAGSVLRGTLMQYVAAVAVAQSRPLSADAIAALNAAQSVLWPVWQARLDELRATVAPETAGLLQALASSSGATAASADEPAGEAAAPAADAAAAPYFLLASQWHQAQAQYGLMAEKFNLCVREHNAAVRQFPAVVLAWAMGFQPARAVAVPALAVPPAPSSSSSSV</sequence>
<reference evidence="2" key="1">
    <citation type="journal article" date="2020" name="MBio">
        <title>Horizontal gene transfer to a defensive symbiont with a reduced genome amongst a multipartite beetle microbiome.</title>
        <authorList>
            <person name="Waterworth S.C."/>
            <person name="Florez L.V."/>
            <person name="Rees E.R."/>
            <person name="Hertweck C."/>
            <person name="Kaltenpoth M."/>
            <person name="Kwan J.C."/>
        </authorList>
    </citation>
    <scope>NUCLEOTIDE SEQUENCE [LARGE SCALE GENOMIC DNA]</scope>
</reference>
<dbReference type="Proteomes" id="UP000461670">
    <property type="component" value="Unassembled WGS sequence"/>
</dbReference>
<name>A0A7V8FLF1_9BURK</name>
<dbReference type="AlphaFoldDB" id="A0A7V8FLF1"/>
<dbReference type="InterPro" id="IPR023353">
    <property type="entry name" value="LemA-like_dom_sf"/>
</dbReference>